<evidence type="ECO:0000313" key="12">
    <source>
        <dbReference type="EMBL" id="SEA34354.1"/>
    </source>
</evidence>
<evidence type="ECO:0000256" key="2">
    <source>
        <dbReference type="ARBA" id="ARBA00009441"/>
    </source>
</evidence>
<evidence type="ECO:0000256" key="10">
    <source>
        <dbReference type="SAM" id="Coils"/>
    </source>
</evidence>
<dbReference type="RefSeq" id="WP_074760659.1">
    <property type="nucleotide sequence ID" value="NZ_FNRF01000002.1"/>
</dbReference>
<dbReference type="PANTHER" id="PTHR11059">
    <property type="entry name" value="DNA REPAIR PROTEIN RECN"/>
    <property type="match status" value="1"/>
</dbReference>
<keyword evidence="7 9" id="KW-0234">DNA repair</keyword>
<dbReference type="NCBIfam" id="TIGR00634">
    <property type="entry name" value="recN"/>
    <property type="match status" value="1"/>
</dbReference>
<comment type="similarity">
    <text evidence="2 9">Belongs to the RecN family.</text>
</comment>
<keyword evidence="10" id="KW-0175">Coiled coil</keyword>
<name>A0A1H4AFP9_XYLRU</name>
<evidence type="ECO:0000313" key="13">
    <source>
        <dbReference type="Proteomes" id="UP000182257"/>
    </source>
</evidence>
<dbReference type="Gene3D" id="3.40.50.300">
    <property type="entry name" value="P-loop containing nucleotide triphosphate hydrolases"/>
    <property type="match status" value="2"/>
</dbReference>
<evidence type="ECO:0000256" key="4">
    <source>
        <dbReference type="ARBA" id="ARBA00022741"/>
    </source>
</evidence>
<evidence type="ECO:0000256" key="9">
    <source>
        <dbReference type="PIRNR" id="PIRNR003128"/>
    </source>
</evidence>
<dbReference type="GO" id="GO:0043590">
    <property type="term" value="C:bacterial nucleoid"/>
    <property type="evidence" value="ECO:0007669"/>
    <property type="project" value="TreeGrafter"/>
</dbReference>
<keyword evidence="5 9" id="KW-0227">DNA damage</keyword>
<accession>A0A1H4AFP9</accession>
<dbReference type="GO" id="GO:0005524">
    <property type="term" value="F:ATP binding"/>
    <property type="evidence" value="ECO:0007669"/>
    <property type="project" value="UniProtKB-KW"/>
</dbReference>
<evidence type="ECO:0000256" key="5">
    <source>
        <dbReference type="ARBA" id="ARBA00022763"/>
    </source>
</evidence>
<dbReference type="AlphaFoldDB" id="A0A1H4AFP9"/>
<dbReference type="FunFam" id="3.40.50.300:FF:000319">
    <property type="entry name" value="DNA repair protein RecN"/>
    <property type="match status" value="1"/>
</dbReference>
<dbReference type="Pfam" id="PF02463">
    <property type="entry name" value="SMC_N"/>
    <property type="match status" value="1"/>
</dbReference>
<evidence type="ECO:0000256" key="3">
    <source>
        <dbReference type="ARBA" id="ARBA00021315"/>
    </source>
</evidence>
<organism evidence="12 13">
    <name type="scientific">Xylanibacter ruminicola</name>
    <name type="common">Prevotella ruminicola</name>
    <dbReference type="NCBI Taxonomy" id="839"/>
    <lineage>
        <taxon>Bacteria</taxon>
        <taxon>Pseudomonadati</taxon>
        <taxon>Bacteroidota</taxon>
        <taxon>Bacteroidia</taxon>
        <taxon>Bacteroidales</taxon>
        <taxon>Prevotellaceae</taxon>
        <taxon>Xylanibacter</taxon>
    </lineage>
</organism>
<evidence type="ECO:0000256" key="1">
    <source>
        <dbReference type="ARBA" id="ARBA00003618"/>
    </source>
</evidence>
<dbReference type="InterPro" id="IPR003395">
    <property type="entry name" value="RecF/RecN/SMC_N"/>
</dbReference>
<reference evidence="12 13" key="1">
    <citation type="submission" date="2016-10" db="EMBL/GenBank/DDBJ databases">
        <authorList>
            <person name="de Groot N.N."/>
        </authorList>
    </citation>
    <scope>NUCLEOTIDE SEQUENCE [LARGE SCALE GENOMIC DNA]</scope>
    <source>
        <strain evidence="12 13">D31d</strain>
    </source>
</reference>
<keyword evidence="6" id="KW-0067">ATP-binding</keyword>
<feature type="domain" description="RecF/RecN/SMC N-terminal" evidence="11">
    <location>
        <begin position="1"/>
        <end position="508"/>
    </location>
</feature>
<comment type="function">
    <text evidence="1 9">May be involved in recombinational repair of damaged DNA.</text>
</comment>
<dbReference type="EMBL" id="FNRF01000002">
    <property type="protein sequence ID" value="SEA34354.1"/>
    <property type="molecule type" value="Genomic_DNA"/>
</dbReference>
<feature type="coiled-coil region" evidence="10">
    <location>
        <begin position="319"/>
        <end position="370"/>
    </location>
</feature>
<dbReference type="CDD" id="cd03241">
    <property type="entry name" value="ABC_RecN"/>
    <property type="match status" value="2"/>
</dbReference>
<dbReference type="PIRSF" id="PIRSF003128">
    <property type="entry name" value="RecN"/>
    <property type="match status" value="1"/>
</dbReference>
<evidence type="ECO:0000259" key="11">
    <source>
        <dbReference type="Pfam" id="PF02463"/>
    </source>
</evidence>
<keyword evidence="4" id="KW-0547">Nucleotide-binding</keyword>
<sequence>MLKHLYIKNFTLIDELDISLYEGFSVITGETGAGKSIILGAIALLLGQRADSKTIKQGAEKCVIEAHFDLSRYNMQAFFDENDIEYDADDCIIRRELTAAGKSRAFINDTPVALSMLKELGDQLMDVHSQHQNLLLNKQDFQLEVVDIIADDAAQLVKYQQTFAAYQAAEKELAELQAAIERNRENRDFLQFQYEELEIAHLVEGEQEELEQRSDTMEHSEDIKSALYTTDNALSAEQNGVIEHLRSSLSALRSIEAVYPEVGDLIQRIDSSYIDLKDVAHEISSLLESVDFDPAELDQVNNRLDRIYELEKKYHVDAIEALIEKRDNLQQQLQAIENGDESLDEVKTRLSQLEAQARKEAEVLTKLRTKAAKKIEDEMQKRLVPLGMPHVRFSIQLSTIELGVNGTDRVSFLFSANTSTPLQPVSQVASGGEIARVMLSLKAMISGAVKLPTIIFDEIDTGVSGKTAEMMAQIMKEMGGHGRQVISITHLPQIAALGSVHYKVEKNETANGTTSKMRQLDADERVREIAQMLSGSDVSEAAIQNAKALLNH</sequence>
<dbReference type="GO" id="GO:0006310">
    <property type="term" value="P:DNA recombination"/>
    <property type="evidence" value="ECO:0007669"/>
    <property type="project" value="InterPro"/>
</dbReference>
<evidence type="ECO:0000256" key="7">
    <source>
        <dbReference type="ARBA" id="ARBA00023204"/>
    </source>
</evidence>
<gene>
    <name evidence="12" type="ORF">SAMN05216462_1183</name>
</gene>
<dbReference type="PANTHER" id="PTHR11059:SF0">
    <property type="entry name" value="DNA REPAIR PROTEIN RECN"/>
    <property type="match status" value="1"/>
</dbReference>
<dbReference type="InterPro" id="IPR027417">
    <property type="entry name" value="P-loop_NTPase"/>
</dbReference>
<dbReference type="InterPro" id="IPR004604">
    <property type="entry name" value="DNA_recomb/repair_RecN"/>
</dbReference>
<dbReference type="Proteomes" id="UP000182257">
    <property type="component" value="Unassembled WGS sequence"/>
</dbReference>
<dbReference type="GO" id="GO:0009432">
    <property type="term" value="P:SOS response"/>
    <property type="evidence" value="ECO:0007669"/>
    <property type="project" value="TreeGrafter"/>
</dbReference>
<proteinExistence type="inferred from homology"/>
<dbReference type="OrthoDB" id="9806954at2"/>
<dbReference type="GO" id="GO:0006281">
    <property type="term" value="P:DNA repair"/>
    <property type="evidence" value="ECO:0007669"/>
    <property type="project" value="UniProtKB-KW"/>
</dbReference>
<feature type="coiled-coil region" evidence="10">
    <location>
        <begin position="159"/>
        <end position="200"/>
    </location>
</feature>
<evidence type="ECO:0000256" key="6">
    <source>
        <dbReference type="ARBA" id="ARBA00022840"/>
    </source>
</evidence>
<protein>
    <recommendedName>
        <fullName evidence="3 9">DNA repair protein RecN</fullName>
    </recommendedName>
    <alternativeName>
        <fullName evidence="8 9">Recombination protein N</fullName>
    </alternativeName>
</protein>
<evidence type="ECO:0000256" key="8">
    <source>
        <dbReference type="ARBA" id="ARBA00033408"/>
    </source>
</evidence>
<dbReference type="SUPFAM" id="SSF52540">
    <property type="entry name" value="P-loop containing nucleoside triphosphate hydrolases"/>
    <property type="match status" value="1"/>
</dbReference>